<dbReference type="EnsemblPlants" id="OBART06G15210.1">
    <property type="protein sequence ID" value="OBART06G15210.1"/>
    <property type="gene ID" value="OBART06G15210"/>
</dbReference>
<evidence type="ECO:0000256" key="1">
    <source>
        <dbReference type="SAM" id="Phobius"/>
    </source>
</evidence>
<keyword evidence="3" id="KW-1185">Reference proteome</keyword>
<dbReference type="AlphaFoldDB" id="A0A0D3GGR4"/>
<dbReference type="Pfam" id="PF10712">
    <property type="entry name" value="NAD-GH"/>
    <property type="match status" value="1"/>
</dbReference>
<dbReference type="PaxDb" id="65489-OBART06G15210.1"/>
<proteinExistence type="predicted"/>
<protein>
    <submittedName>
        <fullName evidence="2">Uncharacterized protein</fullName>
    </submittedName>
</protein>
<dbReference type="HOGENOM" id="CLU_571587_0_0_1"/>
<dbReference type="InterPro" id="IPR019651">
    <property type="entry name" value="Glutamate_DH_NAD-spec"/>
</dbReference>
<evidence type="ECO:0000313" key="2">
    <source>
        <dbReference type="EnsemblPlants" id="OBART06G15210.1"/>
    </source>
</evidence>
<sequence>MSPLLSQASAIAFFSSSIVFLKRSAVALFASSIVFLKRSAVALFASSIIVFLKRSLLSSSNHAPVAEHALGALAIAAELPQRARVSDVPLDELDEMVHDALVEVLAAEDLEHAVVDGYDADVERVAAEVEDEDALLGPLLVDVAMAPAVGSLMMRSMVSPAMTPTSLVACHALRIVEDSMLTTARVSGDLLLLAEASGLNSQHPHVAVLYLDVHVRLAVPIDNGERQQLHVTLHLGVGELPPDEALGVVDGPLRVGCCLVLGGLADELLAIVGEGDPPPPRCNMIPLVVGDDLDNAVPKRDARFTNRQWCVRDSQIVIGGAGLFVFQHLIATQSPATAAVMAEESSTDDAAAAYTLVGIEPRPAHVADAVTGDRGADEEQSPGIVEIMQSPGNLGSWITGNPMDCTADYSRDRLLGGFAIDTNERENLVRSVREVCDLMTGDREILVRKVHRCVNSVSHSLANKARYEACSKIWLENN</sequence>
<reference evidence="2" key="2">
    <citation type="submission" date="2015-03" db="UniProtKB">
        <authorList>
            <consortium name="EnsemblPlants"/>
        </authorList>
    </citation>
    <scope>IDENTIFICATION</scope>
</reference>
<dbReference type="Proteomes" id="UP000026960">
    <property type="component" value="Chromosome 6"/>
</dbReference>
<keyword evidence="1" id="KW-0812">Transmembrane</keyword>
<reference evidence="2" key="1">
    <citation type="journal article" date="2009" name="Rice">
        <title>De Novo Next Generation Sequencing of Plant Genomes.</title>
        <authorList>
            <person name="Rounsley S."/>
            <person name="Marri P.R."/>
            <person name="Yu Y."/>
            <person name="He R."/>
            <person name="Sisneros N."/>
            <person name="Goicoechea J.L."/>
            <person name="Lee S.J."/>
            <person name="Angelova A."/>
            <person name="Kudrna D."/>
            <person name="Luo M."/>
            <person name="Affourtit J."/>
            <person name="Desany B."/>
            <person name="Knight J."/>
            <person name="Niazi F."/>
            <person name="Egholm M."/>
            <person name="Wing R.A."/>
        </authorList>
    </citation>
    <scope>NUCLEOTIDE SEQUENCE [LARGE SCALE GENOMIC DNA]</scope>
    <source>
        <strain evidence="2">cv. IRGC 105608</strain>
    </source>
</reference>
<accession>A0A0D3GGR4</accession>
<dbReference type="eggNOG" id="ENOG502QV65">
    <property type="taxonomic scope" value="Eukaryota"/>
</dbReference>
<organism evidence="2">
    <name type="scientific">Oryza barthii</name>
    <dbReference type="NCBI Taxonomy" id="65489"/>
    <lineage>
        <taxon>Eukaryota</taxon>
        <taxon>Viridiplantae</taxon>
        <taxon>Streptophyta</taxon>
        <taxon>Embryophyta</taxon>
        <taxon>Tracheophyta</taxon>
        <taxon>Spermatophyta</taxon>
        <taxon>Magnoliopsida</taxon>
        <taxon>Liliopsida</taxon>
        <taxon>Poales</taxon>
        <taxon>Poaceae</taxon>
        <taxon>BOP clade</taxon>
        <taxon>Oryzoideae</taxon>
        <taxon>Oryzeae</taxon>
        <taxon>Oryzinae</taxon>
        <taxon>Oryza</taxon>
    </lineage>
</organism>
<keyword evidence="1" id="KW-0472">Membrane</keyword>
<keyword evidence="1" id="KW-1133">Transmembrane helix</keyword>
<name>A0A0D3GGR4_9ORYZ</name>
<feature type="transmembrane region" description="Helical" evidence="1">
    <location>
        <begin position="31"/>
        <end position="52"/>
    </location>
</feature>
<dbReference type="Gramene" id="OBART06G15210.1">
    <property type="protein sequence ID" value="OBART06G15210.1"/>
    <property type="gene ID" value="OBART06G15210"/>
</dbReference>
<evidence type="ECO:0000313" key="3">
    <source>
        <dbReference type="Proteomes" id="UP000026960"/>
    </source>
</evidence>